<evidence type="ECO:0000259" key="2">
    <source>
        <dbReference type="Pfam" id="PF14244"/>
    </source>
</evidence>
<dbReference type="InterPro" id="IPR013103">
    <property type="entry name" value="RVT_2"/>
</dbReference>
<evidence type="ECO:0000313" key="4">
    <source>
        <dbReference type="Proteomes" id="UP001188597"/>
    </source>
</evidence>
<dbReference type="Proteomes" id="UP001188597">
    <property type="component" value="Unassembled WGS sequence"/>
</dbReference>
<protein>
    <recommendedName>
        <fullName evidence="5">Reverse transcriptase Ty1/copia-type domain-containing protein</fullName>
    </recommendedName>
</protein>
<feature type="domain" description="Retrotransposon Copia-like N-terminal" evidence="2">
    <location>
        <begin position="31"/>
        <end position="66"/>
    </location>
</feature>
<evidence type="ECO:0008006" key="5">
    <source>
        <dbReference type="Google" id="ProtNLM"/>
    </source>
</evidence>
<keyword evidence="4" id="KW-1185">Reference proteome</keyword>
<dbReference type="Pfam" id="PF07727">
    <property type="entry name" value="RVT_2"/>
    <property type="match status" value="1"/>
</dbReference>
<reference evidence="3" key="1">
    <citation type="submission" date="2022-12" db="EMBL/GenBank/DDBJ databases">
        <title>Draft genome assemblies for two species of Escallonia (Escalloniales).</title>
        <authorList>
            <person name="Chanderbali A."/>
            <person name="Dervinis C."/>
            <person name="Anghel I."/>
            <person name="Soltis D."/>
            <person name="Soltis P."/>
            <person name="Zapata F."/>
        </authorList>
    </citation>
    <scope>NUCLEOTIDE SEQUENCE</scope>
    <source>
        <strain evidence="3">UCBG64.0493</strain>
        <tissue evidence="3">Leaf</tissue>
    </source>
</reference>
<sequence>MANSNPIVPAIPNNPTPPMIVHQDNSTFPSSILNETNYPLWSQLMEMRIGARNKAKYLTGKTKKPALEDPSHQHGSLKITETKESCRAAHVNTITEGSTQNIQGDDTSPQEYNTVQVELLKRGLSSRRIEMKDLGQLKYFLGIEIARSAQGISLSQREYVLDLLTETGMLACKSVENPIEMNHRLGNFPDQAPTDMGRYQRIVNGLCSKQAILKETLNSSCIIS</sequence>
<dbReference type="Pfam" id="PF14244">
    <property type="entry name" value="Retrotran_gag_3"/>
    <property type="match status" value="1"/>
</dbReference>
<organism evidence="3 4">
    <name type="scientific">Escallonia herrerae</name>
    <dbReference type="NCBI Taxonomy" id="1293975"/>
    <lineage>
        <taxon>Eukaryota</taxon>
        <taxon>Viridiplantae</taxon>
        <taxon>Streptophyta</taxon>
        <taxon>Embryophyta</taxon>
        <taxon>Tracheophyta</taxon>
        <taxon>Spermatophyta</taxon>
        <taxon>Magnoliopsida</taxon>
        <taxon>eudicotyledons</taxon>
        <taxon>Gunneridae</taxon>
        <taxon>Pentapetalae</taxon>
        <taxon>asterids</taxon>
        <taxon>campanulids</taxon>
        <taxon>Escalloniales</taxon>
        <taxon>Escalloniaceae</taxon>
        <taxon>Escallonia</taxon>
    </lineage>
</organism>
<dbReference type="EMBL" id="JAVXUP010001530">
    <property type="protein sequence ID" value="KAK3010563.1"/>
    <property type="molecule type" value="Genomic_DNA"/>
</dbReference>
<accession>A0AA88VMZ8</accession>
<name>A0AA88VMZ8_9ASTE</name>
<evidence type="ECO:0000313" key="3">
    <source>
        <dbReference type="EMBL" id="KAK3010563.1"/>
    </source>
</evidence>
<gene>
    <name evidence="3" type="ORF">RJ639_012196</name>
</gene>
<evidence type="ECO:0000259" key="1">
    <source>
        <dbReference type="Pfam" id="PF07727"/>
    </source>
</evidence>
<dbReference type="AlphaFoldDB" id="A0AA88VMZ8"/>
<feature type="domain" description="Reverse transcriptase Ty1/copia-type" evidence="1">
    <location>
        <begin position="114"/>
        <end position="180"/>
    </location>
</feature>
<comment type="caution">
    <text evidence="3">The sequence shown here is derived from an EMBL/GenBank/DDBJ whole genome shotgun (WGS) entry which is preliminary data.</text>
</comment>
<proteinExistence type="predicted"/>
<dbReference type="InterPro" id="IPR029472">
    <property type="entry name" value="Copia-like_N"/>
</dbReference>